<dbReference type="InParanoid" id="A0A078A2D7"/>
<sequence>MNDPKHFHKLQEQFLQDYSKRLESQSQYILFTCFHQPSPHKEDLILMLEQQFYPQDQKVYDLKLDETDHKDNESFLSDHDEVQPEKQTKEMSFMGTNQNQMMRRTSHKEDESELSSFNDSALDPSINREKKIDFLEEMEELDNHHERMNYVSNTKLSYQHQFMKFKPKEVDQVLSKVSKKRLEFRESLKNQYKRMQILNSKQISNVLQTSKNDDSTPNQLLESQVTLKKTIINMEEKQSVYLISLWRLNQGKLPIMFTNVEITSKNQFSIFDNALFYSHDGHYVFFLVENLNGIIEKLVILNSLDLSMPEQNEFDLTQFQIKSEDISDYPSLIWGHKDSLNLDYARQTSRMTTEIFSFSSQYHLYLQHNGFANFYTSFSLKDIQPLLRAPMLKKNGDLKKMTLVVKKNHIQDPYNSSIKIYKLTFDSARSKIAITGALTFTDETYYEQTISHDDLGSQIIEAFSTKNSQQILIVADHFSNDDGASTNNVNEQETRKALLFLEFYEGEQQIKRQENYFEKFNNRDDSIAEEQSIENMNIKQNKQHQYSDPSSIWTFREPQISKNMQLIEDITVLLFNEQQQTTVAIKASDIISKGQEIFPKKVIEINILPQKKVNGEIELSNYNCFDIIVDQFSRLLTTGFHHSMYDQMWHSEFKLDERKLNKFLFSNLDFLAFVELYQGSVTINGQKIYRCQACFFLTINENCKVRLNFIKLPVYQECKSSLGDCKKNFHLSRLKSEFSIDFTQINRDKLIKVVLCNLNSPGKSQDILILILQYDNEILIRPLNSNMFHDQFTTGSSVPMIQQNGQIKDSYELVQMFVLTQDNNNQQNINLMTLQPNQLPKLESVFDLKSSSVKSIQRFEDFLLTLDQNLHIKRYKYSCRTGKLRMFKDSELSEEAQTILQFYNYDPQHIVMSDAEAYIGPQFYQSYFNQNQAKDSNFQFEQFRQKNIDKLHSSNLYLGPIISQDDSMILFLSAQLDKNATSPSGEQSTLKKSLIRKSKRESVDFTKFNSKFQQRHKTIQQNHKTVGLNAQQNIRESQTQKFVDKFDENDPLEYLDIRQIIIHEKKKSNVQIKLPKQESNVYPDDDYRIKFEILCIPFLAHKTLQILHKDNYLVEQVKFSTFTSNDDIFIQIGKQFYTFDPYGNPLKTIISPADDETLKNPQLEMIRVSKTQKNDDGLTFLFTDHKRFYLFNLLIDSSLYHFRRIKDIQCLKPTGFRDYFFEGKQDVRGQIFQVLIEPEFEISVASDQHMQPQIKILIDEQRCQMLEEKFSDILFGNNQIDSNLQTAQDRDQEYKNVSLEEIKEQYDLKPILEAPQLRYDFELIHHKYLILKAGTDIYFYNFVSADKQPNQIRKINLELRSGVITQILQTQKIDLLQFAYVQYCPTKYTFIVTWDLETNTEHSMIEFPVNIQKPQQVQLIKGNSERLNYYVPSKESCIYDLRFNFPLNYFNGLSACLKLQMKHLDEKTKTQTFINKRTSQFRIRSDKQPQMNELKFGSFNTKMLGISKQQFATLQLTYSYLDLQYLEYLMTTLNSQKIKDDGNDLKYLLLRFLKFRLPNGNNILHLMATNEEFLQIFIKDVEYLINELDYKETEQFFFLAVYPNNTGDTPLDFAIHDHTPRCIELILDMLASKPKYNYS</sequence>
<gene>
    <name evidence="1" type="primary">Contig7396.g7904</name>
    <name evidence="1" type="ORF">STYLEM_4978</name>
</gene>
<keyword evidence="2" id="KW-1185">Reference proteome</keyword>
<dbReference type="EMBL" id="CCKQ01004830">
    <property type="protein sequence ID" value="CDW75982.1"/>
    <property type="molecule type" value="Genomic_DNA"/>
</dbReference>
<reference evidence="1 2" key="1">
    <citation type="submission" date="2014-06" db="EMBL/GenBank/DDBJ databases">
        <authorList>
            <person name="Swart Estienne"/>
        </authorList>
    </citation>
    <scope>NUCLEOTIDE SEQUENCE [LARGE SCALE GENOMIC DNA]</scope>
    <source>
        <strain evidence="1 2">130c</strain>
    </source>
</reference>
<evidence type="ECO:0000313" key="2">
    <source>
        <dbReference type="Proteomes" id="UP000039865"/>
    </source>
</evidence>
<evidence type="ECO:0000313" key="1">
    <source>
        <dbReference type="EMBL" id="CDW75982.1"/>
    </source>
</evidence>
<protein>
    <submittedName>
        <fullName evidence="1">Uncharacterized protein</fullName>
    </submittedName>
</protein>
<dbReference type="Proteomes" id="UP000039865">
    <property type="component" value="Unassembled WGS sequence"/>
</dbReference>
<accession>A0A078A2D7</accession>
<proteinExistence type="predicted"/>
<name>A0A078A2D7_STYLE</name>
<organism evidence="1 2">
    <name type="scientific">Stylonychia lemnae</name>
    <name type="common">Ciliate</name>
    <dbReference type="NCBI Taxonomy" id="5949"/>
    <lineage>
        <taxon>Eukaryota</taxon>
        <taxon>Sar</taxon>
        <taxon>Alveolata</taxon>
        <taxon>Ciliophora</taxon>
        <taxon>Intramacronucleata</taxon>
        <taxon>Spirotrichea</taxon>
        <taxon>Stichotrichia</taxon>
        <taxon>Sporadotrichida</taxon>
        <taxon>Oxytrichidae</taxon>
        <taxon>Stylonychinae</taxon>
        <taxon>Stylonychia</taxon>
    </lineage>
</organism>